<dbReference type="EMBL" id="CM023476">
    <property type="protein sequence ID" value="KAH7942334.1"/>
    <property type="molecule type" value="Genomic_DNA"/>
</dbReference>
<sequence>MGATAAAAPVASTAVPVGTGPASGAVAAASPASAARVSIRSAAVPTATSATGAAPMVGFSIASPFSPVLDSELFADSESEGEPEYELSDTTILDVNPCLLLPLSGCNFLLIVASVILFFGALYAYFDQESTPASTSTNTWLVYLFLHLETVFMVVSLSVFLVASVGFLGALRENVTLLDLYVTLQGSFITAEVVFICIVFFLPVIGREFVISHITTELIVHYRDNPDYQREIDYVQSSLHCCGMTENTYRDWNANEYFNCSPTNPSAERCSVPPSCCRQVAAPESADGDISMVASLIAATEAAVEDLETRENVEGDVYVPTLCGRGVMNLKEKDAWKRIYTRGCGAAMFHYVESRIVDIILYTLLVIIAHLFLISLAVNVRKEIVALGKVYDKYYKVPNTYYNIVFDFTDVVNTKLEGLIAKLDLPELSRL</sequence>
<name>A0ACB8CHX2_DERSI</name>
<gene>
    <name evidence="1" type="ORF">HPB49_023033</name>
</gene>
<protein>
    <submittedName>
        <fullName evidence="1">Uncharacterized protein</fullName>
    </submittedName>
</protein>
<accession>A0ACB8CHX2</accession>
<evidence type="ECO:0000313" key="2">
    <source>
        <dbReference type="Proteomes" id="UP000821865"/>
    </source>
</evidence>
<evidence type="ECO:0000313" key="1">
    <source>
        <dbReference type="EMBL" id="KAH7942334.1"/>
    </source>
</evidence>
<comment type="caution">
    <text evidence="1">The sequence shown here is derived from an EMBL/GenBank/DDBJ whole genome shotgun (WGS) entry which is preliminary data.</text>
</comment>
<dbReference type="Proteomes" id="UP000821865">
    <property type="component" value="Chromosome 7"/>
</dbReference>
<organism evidence="1 2">
    <name type="scientific">Dermacentor silvarum</name>
    <name type="common">Tick</name>
    <dbReference type="NCBI Taxonomy" id="543639"/>
    <lineage>
        <taxon>Eukaryota</taxon>
        <taxon>Metazoa</taxon>
        <taxon>Ecdysozoa</taxon>
        <taxon>Arthropoda</taxon>
        <taxon>Chelicerata</taxon>
        <taxon>Arachnida</taxon>
        <taxon>Acari</taxon>
        <taxon>Parasitiformes</taxon>
        <taxon>Ixodida</taxon>
        <taxon>Ixodoidea</taxon>
        <taxon>Ixodidae</taxon>
        <taxon>Rhipicephalinae</taxon>
        <taxon>Dermacentor</taxon>
    </lineage>
</organism>
<proteinExistence type="predicted"/>
<reference evidence="1" key="1">
    <citation type="submission" date="2020-05" db="EMBL/GenBank/DDBJ databases">
        <title>Large-scale comparative analyses of tick genomes elucidate their genetic diversity and vector capacities.</title>
        <authorList>
            <person name="Jia N."/>
            <person name="Wang J."/>
            <person name="Shi W."/>
            <person name="Du L."/>
            <person name="Sun Y."/>
            <person name="Zhan W."/>
            <person name="Jiang J."/>
            <person name="Wang Q."/>
            <person name="Zhang B."/>
            <person name="Ji P."/>
            <person name="Sakyi L.B."/>
            <person name="Cui X."/>
            <person name="Yuan T."/>
            <person name="Jiang B."/>
            <person name="Yang W."/>
            <person name="Lam T.T.-Y."/>
            <person name="Chang Q."/>
            <person name="Ding S."/>
            <person name="Wang X."/>
            <person name="Zhu J."/>
            <person name="Ruan X."/>
            <person name="Zhao L."/>
            <person name="Wei J."/>
            <person name="Que T."/>
            <person name="Du C."/>
            <person name="Cheng J."/>
            <person name="Dai P."/>
            <person name="Han X."/>
            <person name="Huang E."/>
            <person name="Gao Y."/>
            <person name="Liu J."/>
            <person name="Shao H."/>
            <person name="Ye R."/>
            <person name="Li L."/>
            <person name="Wei W."/>
            <person name="Wang X."/>
            <person name="Wang C."/>
            <person name="Yang T."/>
            <person name="Huo Q."/>
            <person name="Li W."/>
            <person name="Guo W."/>
            <person name="Chen H."/>
            <person name="Zhou L."/>
            <person name="Ni X."/>
            <person name="Tian J."/>
            <person name="Zhou Y."/>
            <person name="Sheng Y."/>
            <person name="Liu T."/>
            <person name="Pan Y."/>
            <person name="Xia L."/>
            <person name="Li J."/>
            <person name="Zhao F."/>
            <person name="Cao W."/>
        </authorList>
    </citation>
    <scope>NUCLEOTIDE SEQUENCE</scope>
    <source>
        <strain evidence="1">Dsil-2018</strain>
    </source>
</reference>
<keyword evidence="2" id="KW-1185">Reference proteome</keyword>